<accession>A0A7V8CBW5</accession>
<sequence>MKGKVQCVATKSKETLLHCLAHDYDPATDPLLDGSMIAAVLEALDQYAPDISCLPFWRSDCAPFVAELNNGLKITPYDAAAVAQTFGLFSATIAQLESYAAIRAAMRSKQAIGAELDETHSSVERAKSRM</sequence>
<protein>
    <submittedName>
        <fullName evidence="1">Uncharacterized protein</fullName>
    </submittedName>
</protein>
<evidence type="ECO:0000313" key="2">
    <source>
        <dbReference type="Proteomes" id="UP000449004"/>
    </source>
</evidence>
<evidence type="ECO:0000313" key="1">
    <source>
        <dbReference type="EMBL" id="KAB7628880.1"/>
    </source>
</evidence>
<dbReference type="RefSeq" id="WP_152153944.1">
    <property type="nucleotide sequence ID" value="NZ_WELC01000023.1"/>
</dbReference>
<comment type="caution">
    <text evidence="1">The sequence shown here is derived from an EMBL/GenBank/DDBJ whole genome shotgun (WGS) entry which is preliminary data.</text>
</comment>
<dbReference type="AlphaFoldDB" id="A0A7V8CBW5"/>
<dbReference type="EMBL" id="WELC01000023">
    <property type="protein sequence ID" value="KAB7628880.1"/>
    <property type="molecule type" value="Genomic_DNA"/>
</dbReference>
<proteinExistence type="predicted"/>
<reference evidence="1 2" key="1">
    <citation type="submission" date="2019-10" db="EMBL/GenBank/DDBJ databases">
        <title>Halotolerant bacteria associated to Saharan-endemic halophytes Stipa tenacissima L. and Atriplex halimus L mitigate salt stress and promote growth of tomato plants.</title>
        <authorList>
            <person name="Dif G."/>
        </authorList>
    </citation>
    <scope>NUCLEOTIDE SEQUENCE [LARGE SCALE GENOMIC DNA]</scope>
    <source>
        <strain evidence="1 2">IS26</strain>
    </source>
</reference>
<organism evidence="1 2">
    <name type="scientific">Stenotrophomonas rhizophila</name>
    <dbReference type="NCBI Taxonomy" id="216778"/>
    <lineage>
        <taxon>Bacteria</taxon>
        <taxon>Pseudomonadati</taxon>
        <taxon>Pseudomonadota</taxon>
        <taxon>Gammaproteobacteria</taxon>
        <taxon>Lysobacterales</taxon>
        <taxon>Lysobacteraceae</taxon>
        <taxon>Stenotrophomonas</taxon>
    </lineage>
</organism>
<gene>
    <name evidence="1" type="ORF">F9K92_15645</name>
</gene>
<name>A0A7V8CBW5_9GAMM</name>
<dbReference type="Proteomes" id="UP000449004">
    <property type="component" value="Unassembled WGS sequence"/>
</dbReference>